<dbReference type="AlphaFoldDB" id="A0A212TCV5"/>
<keyword evidence="2" id="KW-1185">Reference proteome</keyword>
<name>A0A212TCV5_9BACT</name>
<gene>
    <name evidence="1" type="ORF">SAMN06265337_0925</name>
</gene>
<protein>
    <submittedName>
        <fullName evidence="1">Uncharacterized protein</fullName>
    </submittedName>
</protein>
<dbReference type="Proteomes" id="UP000198131">
    <property type="component" value="Unassembled WGS sequence"/>
</dbReference>
<accession>A0A212TCV5</accession>
<organism evidence="1 2">
    <name type="scientific">Hymenobacter gelipurpurascens</name>
    <dbReference type="NCBI Taxonomy" id="89968"/>
    <lineage>
        <taxon>Bacteria</taxon>
        <taxon>Pseudomonadati</taxon>
        <taxon>Bacteroidota</taxon>
        <taxon>Cytophagia</taxon>
        <taxon>Cytophagales</taxon>
        <taxon>Hymenobacteraceae</taxon>
        <taxon>Hymenobacter</taxon>
    </lineage>
</organism>
<evidence type="ECO:0000313" key="2">
    <source>
        <dbReference type="Proteomes" id="UP000198131"/>
    </source>
</evidence>
<sequence length="90" mass="10245">MFVAFGRKVHFSFSLMLSTEASFRSALNRGQLNTAAILLAQLLVEYYEQHKHLGLAQEVYLQRQCEQLLAQRTDWSADALLQAAQQYVPA</sequence>
<dbReference type="EMBL" id="FYEW01000001">
    <property type="protein sequence ID" value="SNC63666.1"/>
    <property type="molecule type" value="Genomic_DNA"/>
</dbReference>
<evidence type="ECO:0000313" key="1">
    <source>
        <dbReference type="EMBL" id="SNC63666.1"/>
    </source>
</evidence>
<proteinExistence type="predicted"/>
<reference evidence="2" key="1">
    <citation type="submission" date="2017-06" db="EMBL/GenBank/DDBJ databases">
        <authorList>
            <person name="Varghese N."/>
            <person name="Submissions S."/>
        </authorList>
    </citation>
    <scope>NUCLEOTIDE SEQUENCE [LARGE SCALE GENOMIC DNA]</scope>
    <source>
        <strain evidence="2">DSM 11116</strain>
    </source>
</reference>